<reference evidence="3" key="1">
    <citation type="submission" date="2020-08" db="EMBL/GenBank/DDBJ databases">
        <authorList>
            <person name="Uke A."/>
            <person name="Chhe C."/>
            <person name="Baramee S."/>
            <person name="Kosugi A."/>
        </authorList>
    </citation>
    <scope>NUCLEOTIDE SEQUENCE</scope>
    <source>
        <strain evidence="3">DA-C8</strain>
    </source>
</reference>
<feature type="compositionally biased region" description="Basic residues" evidence="1">
    <location>
        <begin position="117"/>
        <end position="131"/>
    </location>
</feature>
<dbReference type="Proteomes" id="UP000654993">
    <property type="component" value="Unassembled WGS sequence"/>
</dbReference>
<dbReference type="EMBL" id="BMAQ01000001">
    <property type="protein sequence ID" value="GFR36791.1"/>
    <property type="molecule type" value="Genomic_DNA"/>
</dbReference>
<feature type="transmembrane region" description="Helical" evidence="2">
    <location>
        <begin position="62"/>
        <end position="79"/>
    </location>
</feature>
<accession>A0A916Q9Q2</accession>
<feature type="transmembrane region" description="Helical" evidence="2">
    <location>
        <begin position="85"/>
        <end position="103"/>
    </location>
</feature>
<evidence type="ECO:0000313" key="3">
    <source>
        <dbReference type="EMBL" id="GFR36791.1"/>
    </source>
</evidence>
<evidence type="ECO:0000256" key="2">
    <source>
        <dbReference type="SAM" id="Phobius"/>
    </source>
</evidence>
<evidence type="ECO:0000256" key="1">
    <source>
        <dbReference type="SAM" id="MobiDB-lite"/>
    </source>
</evidence>
<protein>
    <submittedName>
        <fullName evidence="3">Uncharacterized protein</fullName>
    </submittedName>
</protein>
<keyword evidence="2" id="KW-0472">Membrane</keyword>
<sequence length="137" mass="14949">MAAERVPGARQAIYILRNADRVSNFCNDVIGDISGIVSGTAVTFVVLELLQTLQVQSNMTSTIVNVAFAALVSALTVGGKALGKNFAITQSTKIILLMGRFFYFMERRLKIRVFTGKRAKKSGKRGKKHAARTNQPT</sequence>
<name>A0A916Q9Q2_9BACL</name>
<keyword evidence="2" id="KW-1133">Transmembrane helix</keyword>
<dbReference type="RefSeq" id="WP_308808394.1">
    <property type="nucleotide sequence ID" value="NZ_BMAQ01000001.1"/>
</dbReference>
<gene>
    <name evidence="3" type="ORF">PRECH8_00870</name>
</gene>
<keyword evidence="2" id="KW-0812">Transmembrane</keyword>
<organism evidence="3 4">
    <name type="scientific">Insulibacter thermoxylanivorax</name>
    <dbReference type="NCBI Taxonomy" id="2749268"/>
    <lineage>
        <taxon>Bacteria</taxon>
        <taxon>Bacillati</taxon>
        <taxon>Bacillota</taxon>
        <taxon>Bacilli</taxon>
        <taxon>Bacillales</taxon>
        <taxon>Paenibacillaceae</taxon>
        <taxon>Insulibacter</taxon>
    </lineage>
</organism>
<proteinExistence type="predicted"/>
<comment type="caution">
    <text evidence="3">The sequence shown here is derived from an EMBL/GenBank/DDBJ whole genome shotgun (WGS) entry which is preliminary data.</text>
</comment>
<keyword evidence="4" id="KW-1185">Reference proteome</keyword>
<reference evidence="3" key="2">
    <citation type="journal article" date="2021" name="Data Brief">
        <title>Draft genome sequence data of the facultative, thermophilic, xylanolytic bacterium Paenibacillus sp. strain DA-C8.</title>
        <authorList>
            <person name="Chhe C."/>
            <person name="Uke A."/>
            <person name="Baramee S."/>
            <person name="Ungkulpasvich U."/>
            <person name="Tachaapaikoon C."/>
            <person name="Pason P."/>
            <person name="Waeonukul R."/>
            <person name="Ratanakhanokchai K."/>
            <person name="Kosugi A."/>
        </authorList>
    </citation>
    <scope>NUCLEOTIDE SEQUENCE</scope>
    <source>
        <strain evidence="3">DA-C8</strain>
    </source>
</reference>
<dbReference type="AlphaFoldDB" id="A0A916Q9Q2"/>
<feature type="region of interest" description="Disordered" evidence="1">
    <location>
        <begin position="117"/>
        <end position="137"/>
    </location>
</feature>
<evidence type="ECO:0000313" key="4">
    <source>
        <dbReference type="Proteomes" id="UP000654993"/>
    </source>
</evidence>